<protein>
    <recommendedName>
        <fullName evidence="5">Maltokinase</fullName>
        <ecNumber evidence="4">2.7.1.175</ecNumber>
    </recommendedName>
    <alternativeName>
        <fullName evidence="13">Maltose-1-phosphate synthase</fullName>
    </alternativeName>
</protein>
<evidence type="ECO:0000256" key="14">
    <source>
        <dbReference type="ARBA" id="ARBA00049067"/>
    </source>
</evidence>
<keyword evidence="6" id="KW-0321">Glycogen metabolism</keyword>
<dbReference type="GO" id="GO:0005524">
    <property type="term" value="F:ATP binding"/>
    <property type="evidence" value="ECO:0007669"/>
    <property type="project" value="UniProtKB-KW"/>
</dbReference>
<dbReference type="eggNOG" id="COG3281">
    <property type="taxonomic scope" value="Bacteria"/>
</dbReference>
<keyword evidence="7" id="KW-0808">Transferase</keyword>
<dbReference type="Proteomes" id="UP000002357">
    <property type="component" value="Chromosome"/>
</dbReference>
<evidence type="ECO:0000256" key="2">
    <source>
        <dbReference type="ARBA" id="ARBA00006219"/>
    </source>
</evidence>
<keyword evidence="11" id="KW-0320">Glycogen biosynthesis</keyword>
<reference evidence="17 18" key="1">
    <citation type="journal article" date="2010" name="Genome Biol. Evol.">
        <title>The sequence of a 1.8-mb bacterial linear plasmid reveals a rich evolutionary reservoir of secondary metabolic pathways.</title>
        <authorList>
            <person name="Medema M.H."/>
            <person name="Trefzer A."/>
            <person name="Kovalchuk A."/>
            <person name="van den Berg M."/>
            <person name="Mueller U."/>
            <person name="Heijne W."/>
            <person name="Wu L."/>
            <person name="Alam M.T."/>
            <person name="Ronning C.M."/>
            <person name="Nierman W.C."/>
            <person name="Bovenberg R.A.L."/>
            <person name="Breitling R."/>
            <person name="Takano E."/>
        </authorList>
    </citation>
    <scope>NUCLEOTIDE SEQUENCE [LARGE SCALE GENOMIC DNA]</scope>
    <source>
        <strain evidence="18">ATCC 27064 / DSM 738 / JCM 4710 / NBRC 13307 / NCIMB 12785 / NRRL 3585 / VKM Ac-602</strain>
    </source>
</reference>
<dbReference type="InterPro" id="IPR011009">
    <property type="entry name" value="Kinase-like_dom_sf"/>
</dbReference>
<keyword evidence="10" id="KW-0067">ATP-binding</keyword>
<accession>E2Q6X2</accession>
<evidence type="ECO:0000313" key="17">
    <source>
        <dbReference type="EMBL" id="EFG09421.1"/>
    </source>
</evidence>
<name>E2Q6X2_STRCL</name>
<dbReference type="InterPro" id="IPR040999">
    <property type="entry name" value="Mak_N_cap"/>
</dbReference>
<proteinExistence type="inferred from homology"/>
<evidence type="ECO:0000256" key="15">
    <source>
        <dbReference type="SAM" id="MobiDB-lite"/>
    </source>
</evidence>
<dbReference type="GO" id="GO:0005978">
    <property type="term" value="P:glycogen biosynthetic process"/>
    <property type="evidence" value="ECO:0007669"/>
    <property type="project" value="UniProtKB-UniPathway"/>
</dbReference>
<dbReference type="STRING" id="1901.BB341_07115"/>
<comment type="catalytic activity">
    <reaction evidence="14">
        <text>D-maltose + ATP = alpha-maltose 1-phosphate + ADP + H(+)</text>
        <dbReference type="Rhea" id="RHEA:31915"/>
        <dbReference type="ChEBI" id="CHEBI:15378"/>
        <dbReference type="ChEBI" id="CHEBI:17306"/>
        <dbReference type="ChEBI" id="CHEBI:30616"/>
        <dbReference type="ChEBI" id="CHEBI:63576"/>
        <dbReference type="ChEBI" id="CHEBI:456216"/>
        <dbReference type="EC" id="2.7.1.175"/>
    </reaction>
</comment>
<dbReference type="GO" id="GO:0016301">
    <property type="term" value="F:kinase activity"/>
    <property type="evidence" value="ECO:0007669"/>
    <property type="project" value="UniProtKB-KW"/>
</dbReference>
<evidence type="ECO:0000256" key="13">
    <source>
        <dbReference type="ARBA" id="ARBA00031251"/>
    </source>
</evidence>
<evidence type="ECO:0000256" key="6">
    <source>
        <dbReference type="ARBA" id="ARBA00022600"/>
    </source>
</evidence>
<evidence type="ECO:0000256" key="11">
    <source>
        <dbReference type="ARBA" id="ARBA00023056"/>
    </source>
</evidence>
<evidence type="ECO:0000256" key="10">
    <source>
        <dbReference type="ARBA" id="ARBA00022840"/>
    </source>
</evidence>
<comment type="subunit">
    <text evidence="3">Monomer.</text>
</comment>
<gene>
    <name evidence="17" type="ORF">SCLAV_4348</name>
</gene>
<evidence type="ECO:0000256" key="3">
    <source>
        <dbReference type="ARBA" id="ARBA00011245"/>
    </source>
</evidence>
<dbReference type="UniPathway" id="UPA00164"/>
<keyword evidence="18" id="KW-1185">Reference proteome</keyword>
<dbReference type="EMBL" id="CM000913">
    <property type="protein sequence ID" value="EFG09421.1"/>
    <property type="molecule type" value="Genomic_DNA"/>
</dbReference>
<evidence type="ECO:0000313" key="18">
    <source>
        <dbReference type="Proteomes" id="UP000002357"/>
    </source>
</evidence>
<evidence type="ECO:0000256" key="4">
    <source>
        <dbReference type="ARBA" id="ARBA00011962"/>
    </source>
</evidence>
<evidence type="ECO:0000256" key="12">
    <source>
        <dbReference type="ARBA" id="ARBA00023277"/>
    </source>
</evidence>
<comment type="pathway">
    <text evidence="1">Glycan biosynthesis; glycogen biosynthesis.</text>
</comment>
<evidence type="ECO:0000259" key="16">
    <source>
        <dbReference type="Pfam" id="PF18085"/>
    </source>
</evidence>
<keyword evidence="12" id="KW-0119">Carbohydrate metabolism</keyword>
<sequence length="515" mass="55463">MPQSGTLSALAYIRRLYGVGRERTRSMSETAAARTPVGLLPGLLPSLAPLLRAWLPRQRWFAGKGRPVTGFSLVSAVELLPPRGGNGPGLLHLLVGVDQRPEPPAGDPHDCYQLLLGVCPALPPHLAPALIGRPHGGPLAGLMVYEGLYDPRLAALLLERLRTPGPLGPLRFASPGPLPPLPRALTARPLGTEQSNSSLVYGDTYILKCFRRVQPGPNPDLELSLALARAGCARVPAPLAWYESTAPHPYTLGVLQPYLRGSRDGWRLALEALAAGTPFTEEARALGRVTAEVHTALAEELPTVRLCGPRAERLAAGMHRRLDEAVRQVPALLPYAPRLRAAFDAIAAPAHRGLGWRAQRIHGDLHLGQALYGPATEPSATGGSGDGSAARTPAPPRPGTGRWSVIDFEGEPARPLSERRRPQPPVRDIAGMLRSFDYAARTHRPGNPVWAERCRAAYCEGYAQASGADPRAEPELLRAYETDKAVYEVVYEARHRPDWLPVPMAAIERLAAASV</sequence>
<dbReference type="EC" id="2.7.1.175" evidence="4"/>
<dbReference type="Pfam" id="PF18085">
    <property type="entry name" value="Mak_N_cap"/>
    <property type="match status" value="1"/>
</dbReference>
<evidence type="ECO:0000256" key="1">
    <source>
        <dbReference type="ARBA" id="ARBA00004964"/>
    </source>
</evidence>
<keyword evidence="8" id="KW-0547">Nucleotide-binding</keyword>
<evidence type="ECO:0000256" key="5">
    <source>
        <dbReference type="ARBA" id="ARBA00013882"/>
    </source>
</evidence>
<dbReference type="SUPFAM" id="SSF56112">
    <property type="entry name" value="Protein kinase-like (PK-like)"/>
    <property type="match status" value="1"/>
</dbReference>
<feature type="domain" description="Maltokinase N-terminal cap" evidence="16">
    <location>
        <begin position="54"/>
        <end position="150"/>
    </location>
</feature>
<keyword evidence="9" id="KW-0418">Kinase</keyword>
<organism evidence="17 18">
    <name type="scientific">Streptomyces clavuligerus</name>
    <dbReference type="NCBI Taxonomy" id="1901"/>
    <lineage>
        <taxon>Bacteria</taxon>
        <taxon>Bacillati</taxon>
        <taxon>Actinomycetota</taxon>
        <taxon>Actinomycetes</taxon>
        <taxon>Kitasatosporales</taxon>
        <taxon>Streptomycetaceae</taxon>
        <taxon>Streptomyces</taxon>
    </lineage>
</organism>
<feature type="region of interest" description="Disordered" evidence="15">
    <location>
        <begin position="372"/>
        <end position="405"/>
    </location>
</feature>
<evidence type="ECO:0000256" key="9">
    <source>
        <dbReference type="ARBA" id="ARBA00022777"/>
    </source>
</evidence>
<comment type="similarity">
    <text evidence="2">Belongs to the aminoglycoside phosphotransferase family.</text>
</comment>
<evidence type="ECO:0000256" key="7">
    <source>
        <dbReference type="ARBA" id="ARBA00022679"/>
    </source>
</evidence>
<evidence type="ECO:0000256" key="8">
    <source>
        <dbReference type="ARBA" id="ARBA00022741"/>
    </source>
</evidence>
<dbReference type="Gene3D" id="3.90.1200.10">
    <property type="match status" value="1"/>
</dbReference>
<dbReference type="AlphaFoldDB" id="E2Q6X2"/>